<dbReference type="SUPFAM" id="SSF55874">
    <property type="entry name" value="ATPase domain of HSP90 chaperone/DNA topoisomerase II/histidine kinase"/>
    <property type="match status" value="1"/>
</dbReference>
<evidence type="ECO:0000256" key="1">
    <source>
        <dbReference type="ARBA" id="ARBA00000085"/>
    </source>
</evidence>
<dbReference type="EMBL" id="JACIJI010000002">
    <property type="protein sequence ID" value="MBB5718940.1"/>
    <property type="molecule type" value="Genomic_DNA"/>
</dbReference>
<feature type="compositionally biased region" description="Polar residues" evidence="5">
    <location>
        <begin position="154"/>
        <end position="164"/>
    </location>
</feature>
<evidence type="ECO:0000256" key="3">
    <source>
        <dbReference type="ARBA" id="ARBA00022679"/>
    </source>
</evidence>
<evidence type="ECO:0000256" key="2">
    <source>
        <dbReference type="ARBA" id="ARBA00012438"/>
    </source>
</evidence>
<comment type="caution">
    <text evidence="7">The sequence shown here is derived from an EMBL/GenBank/DDBJ whole genome shotgun (WGS) entry which is preliminary data.</text>
</comment>
<dbReference type="SMART" id="SM00388">
    <property type="entry name" value="HisKA"/>
    <property type="match status" value="1"/>
</dbReference>
<dbReference type="InterPro" id="IPR005467">
    <property type="entry name" value="His_kinase_dom"/>
</dbReference>
<dbReference type="GO" id="GO:0000155">
    <property type="term" value="F:phosphorelay sensor kinase activity"/>
    <property type="evidence" value="ECO:0007669"/>
    <property type="project" value="InterPro"/>
</dbReference>
<organism evidence="7 8">
    <name type="scientific">Stakelama sediminis</name>
    <dbReference type="NCBI Taxonomy" id="463200"/>
    <lineage>
        <taxon>Bacteria</taxon>
        <taxon>Pseudomonadati</taxon>
        <taxon>Pseudomonadota</taxon>
        <taxon>Alphaproteobacteria</taxon>
        <taxon>Sphingomonadales</taxon>
        <taxon>Sphingomonadaceae</taxon>
        <taxon>Stakelama</taxon>
    </lineage>
</organism>
<dbReference type="GO" id="GO:0000156">
    <property type="term" value="F:phosphorelay response regulator activity"/>
    <property type="evidence" value="ECO:0007669"/>
    <property type="project" value="TreeGrafter"/>
</dbReference>
<evidence type="ECO:0000256" key="4">
    <source>
        <dbReference type="ARBA" id="ARBA00022777"/>
    </source>
</evidence>
<keyword evidence="3" id="KW-0808">Transferase</keyword>
<feature type="domain" description="Histidine kinase" evidence="6">
    <location>
        <begin position="387"/>
        <end position="595"/>
    </location>
</feature>
<gene>
    <name evidence="7" type="ORF">FHR23_001863</name>
</gene>
<dbReference type="CDD" id="cd00082">
    <property type="entry name" value="HisKA"/>
    <property type="match status" value="1"/>
</dbReference>
<feature type="region of interest" description="Disordered" evidence="5">
    <location>
        <begin position="147"/>
        <end position="190"/>
    </location>
</feature>
<dbReference type="InterPro" id="IPR036890">
    <property type="entry name" value="HATPase_C_sf"/>
</dbReference>
<evidence type="ECO:0000313" key="7">
    <source>
        <dbReference type="EMBL" id="MBB5718940.1"/>
    </source>
</evidence>
<feature type="region of interest" description="Disordered" evidence="5">
    <location>
        <begin position="355"/>
        <end position="380"/>
    </location>
</feature>
<sequence length="605" mass="64591">MQLRFDDLLQTVLSAADIQSPPGRESVWRQLTDLIGRRRAAPDGAALELLYSIRDQVPAPVRAASGRALEHARPPAALVKLFATDELTIARPVLRSATLAPAEWIAMLPSLSPTARSLLRNRRDLGEEVERALRSFGASDLVLGDDRPADQCASLPQTGALSTDTESDATEPEQDRHESPDIPTVAQPSVPEGFASVGAIAANMPVVAEALRKAREGDAPVVPARKMPDTAGKTGSGPFRIADVVARIDAYQQRREQDPPSAMPAVKEADGFRFETDGNGIVRWVEGSARASLVGLSLNSLGGVGTSRTDGAVTGAIRKRDAFSDARLQIAGIGAAAGDWLISATPVFDTRSGRFAGYRGTGRRPRRGERAEPVKTPAAAQTGRLRQLVHELRTPAGAITGFSEMIEAEMLGPVPTEYRTRAGAIRSDAKTLLGVIDDLDLAARIEGKALDLRPHEVRLHPLLQEIVGDLEPLISLRSTSVRLPDHEYVVAGDARAVERLFARLLATLVSTAESGEAIGVNASEDRGTIVLTFDLPAALARHLSEHGLREDEALSSRVTLGAGFSLRLVRNLASELGGGYAHDGTHLTVRLPAAQKEMADAAETR</sequence>
<keyword evidence="8" id="KW-1185">Reference proteome</keyword>
<dbReference type="InterPro" id="IPR003661">
    <property type="entry name" value="HisK_dim/P_dom"/>
</dbReference>
<accession>A0A840YZK3</accession>
<dbReference type="GO" id="GO:0007234">
    <property type="term" value="P:osmosensory signaling via phosphorelay pathway"/>
    <property type="evidence" value="ECO:0007669"/>
    <property type="project" value="TreeGrafter"/>
</dbReference>
<protein>
    <recommendedName>
        <fullName evidence="2">histidine kinase</fullName>
        <ecNumber evidence="2">2.7.13.3</ecNumber>
    </recommendedName>
</protein>
<dbReference type="Gene3D" id="3.30.565.10">
    <property type="entry name" value="Histidine kinase-like ATPase, C-terminal domain"/>
    <property type="match status" value="1"/>
</dbReference>
<evidence type="ECO:0000259" key="6">
    <source>
        <dbReference type="PROSITE" id="PS50109"/>
    </source>
</evidence>
<dbReference type="AlphaFoldDB" id="A0A840YZK3"/>
<dbReference type="InterPro" id="IPR050351">
    <property type="entry name" value="BphY/WalK/GraS-like"/>
</dbReference>
<dbReference type="Pfam" id="PF00512">
    <property type="entry name" value="HisKA"/>
    <property type="match status" value="1"/>
</dbReference>
<dbReference type="SUPFAM" id="SSF47384">
    <property type="entry name" value="Homodimeric domain of signal transducing histidine kinase"/>
    <property type="match status" value="1"/>
</dbReference>
<dbReference type="PANTHER" id="PTHR42878">
    <property type="entry name" value="TWO-COMPONENT HISTIDINE KINASE"/>
    <property type="match status" value="1"/>
</dbReference>
<evidence type="ECO:0000256" key="5">
    <source>
        <dbReference type="SAM" id="MobiDB-lite"/>
    </source>
</evidence>
<reference evidence="7 8" key="1">
    <citation type="submission" date="2020-08" db="EMBL/GenBank/DDBJ databases">
        <title>Genomic Encyclopedia of Type Strains, Phase IV (KMG-IV): sequencing the most valuable type-strain genomes for metagenomic binning, comparative biology and taxonomic classification.</title>
        <authorList>
            <person name="Goeker M."/>
        </authorList>
    </citation>
    <scope>NUCLEOTIDE SEQUENCE [LARGE SCALE GENOMIC DNA]</scope>
    <source>
        <strain evidence="7 8">DSM 27203</strain>
    </source>
</reference>
<dbReference type="GO" id="GO:0030295">
    <property type="term" value="F:protein kinase activator activity"/>
    <property type="evidence" value="ECO:0007669"/>
    <property type="project" value="TreeGrafter"/>
</dbReference>
<dbReference type="InterPro" id="IPR036097">
    <property type="entry name" value="HisK_dim/P_sf"/>
</dbReference>
<dbReference type="RefSeq" id="WP_246359794.1">
    <property type="nucleotide sequence ID" value="NZ_BAABIF010000013.1"/>
</dbReference>
<evidence type="ECO:0000313" key="8">
    <source>
        <dbReference type="Proteomes" id="UP000554342"/>
    </source>
</evidence>
<dbReference type="EC" id="2.7.13.3" evidence="2"/>
<comment type="catalytic activity">
    <reaction evidence="1">
        <text>ATP + protein L-histidine = ADP + protein N-phospho-L-histidine.</text>
        <dbReference type="EC" id="2.7.13.3"/>
    </reaction>
</comment>
<dbReference type="Gene3D" id="1.10.287.130">
    <property type="match status" value="1"/>
</dbReference>
<keyword evidence="4 7" id="KW-0418">Kinase</keyword>
<name>A0A840YZK3_9SPHN</name>
<proteinExistence type="predicted"/>
<dbReference type="PROSITE" id="PS50109">
    <property type="entry name" value="HIS_KIN"/>
    <property type="match status" value="1"/>
</dbReference>
<dbReference type="Proteomes" id="UP000554342">
    <property type="component" value="Unassembled WGS sequence"/>
</dbReference>
<dbReference type="PANTHER" id="PTHR42878:SF14">
    <property type="entry name" value="OSMOLARITY TWO-COMPONENT SYSTEM PROTEIN SSK1"/>
    <property type="match status" value="1"/>
</dbReference>